<accession>A0A0J8U0P4</accession>
<sequence length="269" mass="27753">MLWAILVSATAASMSGNVARALTHLGSAEVRGPIIAAAIPPLALLALTHLIAMWSRVAVRGLVYWCFLLAVAAINAAAFRLSFDALRALAMQYGYGRTDAALFPLILDGLVGVCTLGLVVLARIEHPAAHDADVAQTEAAGSRSQSERTSGDARTAPTAAGDAPAAPVGSHGEAVAAHRAAAVPQGAIRVRQDNDAAAPPRHFVDRPDPHLTRARALVDAKRTSASVDVVHRVLTRTADGGSSREVATEVGISASSVLRIVKAAHAAAE</sequence>
<evidence type="ECO:0000256" key="1">
    <source>
        <dbReference type="SAM" id="MobiDB-lite"/>
    </source>
</evidence>
<evidence type="ECO:0008006" key="5">
    <source>
        <dbReference type="Google" id="ProtNLM"/>
    </source>
</evidence>
<feature type="region of interest" description="Disordered" evidence="1">
    <location>
        <begin position="132"/>
        <end position="169"/>
    </location>
</feature>
<keyword evidence="2" id="KW-0472">Membrane</keyword>
<protein>
    <recommendedName>
        <fullName evidence="5">DUF2637 domain-containing protein</fullName>
    </recommendedName>
</protein>
<reference evidence="3 4" key="1">
    <citation type="submission" date="2015-06" db="EMBL/GenBank/DDBJ databases">
        <title>Genome sequence of Mycobacterium conceptionense strain MLE.</title>
        <authorList>
            <person name="Greninger A.L."/>
            <person name="Cunningham G."/>
            <person name="Chiu C.Y."/>
            <person name="Miller S."/>
        </authorList>
    </citation>
    <scope>NUCLEOTIDE SEQUENCE [LARGE SCALE GENOMIC DNA]</scope>
    <source>
        <strain evidence="3 4">MLE</strain>
    </source>
</reference>
<comment type="caution">
    <text evidence="3">The sequence shown here is derived from an EMBL/GenBank/DDBJ whole genome shotgun (WGS) entry which is preliminary data.</text>
</comment>
<dbReference type="InterPro" id="IPR021235">
    <property type="entry name" value="DUF2637"/>
</dbReference>
<feature type="transmembrane region" description="Helical" evidence="2">
    <location>
        <begin position="101"/>
        <end position="122"/>
    </location>
</feature>
<gene>
    <name evidence="3" type="ORF">ACT17_28415</name>
</gene>
<evidence type="ECO:0000313" key="4">
    <source>
        <dbReference type="Proteomes" id="UP000037594"/>
    </source>
</evidence>
<organism evidence="3 4">
    <name type="scientific">Mycolicibacterium conceptionense</name>
    <dbReference type="NCBI Taxonomy" id="451644"/>
    <lineage>
        <taxon>Bacteria</taxon>
        <taxon>Bacillati</taxon>
        <taxon>Actinomycetota</taxon>
        <taxon>Actinomycetes</taxon>
        <taxon>Mycobacteriales</taxon>
        <taxon>Mycobacteriaceae</taxon>
        <taxon>Mycolicibacterium</taxon>
    </lineage>
</organism>
<dbReference type="AlphaFoldDB" id="A0A0J8U0P4"/>
<dbReference type="Proteomes" id="UP000037594">
    <property type="component" value="Unassembled WGS sequence"/>
</dbReference>
<keyword evidence="2" id="KW-1133">Transmembrane helix</keyword>
<keyword evidence="2" id="KW-0812">Transmembrane</keyword>
<dbReference type="EMBL" id="LFOD01000039">
    <property type="protein sequence ID" value="KMV14867.1"/>
    <property type="molecule type" value="Genomic_DNA"/>
</dbReference>
<evidence type="ECO:0000313" key="3">
    <source>
        <dbReference type="EMBL" id="KMV14867.1"/>
    </source>
</evidence>
<dbReference type="OrthoDB" id="4763680at2"/>
<name>A0A0J8U0P4_9MYCO</name>
<dbReference type="Pfam" id="PF10935">
    <property type="entry name" value="DUF2637"/>
    <property type="match status" value="1"/>
</dbReference>
<dbReference type="PATRIC" id="fig|451644.5.peg.5824"/>
<feature type="compositionally biased region" description="Low complexity" evidence="1">
    <location>
        <begin position="152"/>
        <end position="166"/>
    </location>
</feature>
<evidence type="ECO:0000256" key="2">
    <source>
        <dbReference type="SAM" id="Phobius"/>
    </source>
</evidence>
<proteinExistence type="predicted"/>
<feature type="transmembrane region" description="Helical" evidence="2">
    <location>
        <begin position="31"/>
        <end position="50"/>
    </location>
</feature>
<feature type="transmembrane region" description="Helical" evidence="2">
    <location>
        <begin position="62"/>
        <end position="81"/>
    </location>
</feature>